<dbReference type="EMBL" id="CP086355">
    <property type="protein sequence ID" value="UNI15965.1"/>
    <property type="molecule type" value="Genomic_DNA"/>
</dbReference>
<evidence type="ECO:0000313" key="2">
    <source>
        <dbReference type="EMBL" id="UNI15965.1"/>
    </source>
</evidence>
<dbReference type="AlphaFoldDB" id="A0A9Q8V7F9"/>
<gene>
    <name evidence="2" type="ORF">JDV02_002446</name>
</gene>
<sequence length="105" mass="11670">MQLHMLYVAVAIFLCRPVVVASFKPTSDNSPEEAAIGARGMCLSRVTRCQYHVRCPKRVANVPTLFEACMADAWCDGDQYRSSRDGILEPRCSPCDCVTVTKLLK</sequence>
<evidence type="ECO:0000256" key="1">
    <source>
        <dbReference type="SAM" id="SignalP"/>
    </source>
</evidence>
<proteinExistence type="predicted"/>
<reference evidence="2" key="1">
    <citation type="submission" date="2021-11" db="EMBL/GenBank/DDBJ databases">
        <title>Purpureocillium_takamizusanense_genome.</title>
        <authorList>
            <person name="Nguyen N.-H."/>
        </authorList>
    </citation>
    <scope>NUCLEOTIDE SEQUENCE</scope>
    <source>
        <strain evidence="2">PT3</strain>
    </source>
</reference>
<name>A0A9Q8V7F9_9HYPO</name>
<dbReference type="Proteomes" id="UP000829364">
    <property type="component" value="Chromosome 2"/>
</dbReference>
<protein>
    <recommendedName>
        <fullName evidence="4">Secreted protein</fullName>
    </recommendedName>
</protein>
<keyword evidence="3" id="KW-1185">Reference proteome</keyword>
<keyword evidence="1" id="KW-0732">Signal</keyword>
<evidence type="ECO:0008006" key="4">
    <source>
        <dbReference type="Google" id="ProtNLM"/>
    </source>
</evidence>
<dbReference type="RefSeq" id="XP_047839446.1">
    <property type="nucleotide sequence ID" value="XM_047983475.1"/>
</dbReference>
<accession>A0A9Q8V7F9</accession>
<dbReference type="GeneID" id="72064407"/>
<dbReference type="KEGG" id="ptkz:JDV02_002446"/>
<feature type="chain" id="PRO_5040314631" description="Secreted protein" evidence="1">
    <location>
        <begin position="22"/>
        <end position="105"/>
    </location>
</feature>
<organism evidence="2 3">
    <name type="scientific">Purpureocillium takamizusanense</name>
    <dbReference type="NCBI Taxonomy" id="2060973"/>
    <lineage>
        <taxon>Eukaryota</taxon>
        <taxon>Fungi</taxon>
        <taxon>Dikarya</taxon>
        <taxon>Ascomycota</taxon>
        <taxon>Pezizomycotina</taxon>
        <taxon>Sordariomycetes</taxon>
        <taxon>Hypocreomycetidae</taxon>
        <taxon>Hypocreales</taxon>
        <taxon>Ophiocordycipitaceae</taxon>
        <taxon>Purpureocillium</taxon>
    </lineage>
</organism>
<evidence type="ECO:0000313" key="3">
    <source>
        <dbReference type="Proteomes" id="UP000829364"/>
    </source>
</evidence>
<feature type="signal peptide" evidence="1">
    <location>
        <begin position="1"/>
        <end position="21"/>
    </location>
</feature>